<evidence type="ECO:0000256" key="4">
    <source>
        <dbReference type="ARBA" id="ARBA00022692"/>
    </source>
</evidence>
<feature type="transmembrane region" description="Helical" evidence="7">
    <location>
        <begin position="299"/>
        <end position="320"/>
    </location>
</feature>
<dbReference type="InterPro" id="IPR051393">
    <property type="entry name" value="ABC_transporter_permease"/>
</dbReference>
<dbReference type="GO" id="GO:0005886">
    <property type="term" value="C:plasma membrane"/>
    <property type="evidence" value="ECO:0007669"/>
    <property type="project" value="UniProtKB-SubCell"/>
</dbReference>
<evidence type="ECO:0000256" key="7">
    <source>
        <dbReference type="RuleBase" id="RU363032"/>
    </source>
</evidence>
<dbReference type="GO" id="GO:0055085">
    <property type="term" value="P:transmembrane transport"/>
    <property type="evidence" value="ECO:0007669"/>
    <property type="project" value="InterPro"/>
</dbReference>
<name>A0A9D2II62_9FIRM</name>
<dbReference type="CDD" id="cd06261">
    <property type="entry name" value="TM_PBP2"/>
    <property type="match status" value="1"/>
</dbReference>
<evidence type="ECO:0000313" key="10">
    <source>
        <dbReference type="Proteomes" id="UP000824025"/>
    </source>
</evidence>
<feature type="transmembrane region" description="Helical" evidence="7">
    <location>
        <begin position="112"/>
        <end position="133"/>
    </location>
</feature>
<dbReference type="InterPro" id="IPR000515">
    <property type="entry name" value="MetI-like"/>
</dbReference>
<gene>
    <name evidence="9" type="ORF">H9726_06645</name>
</gene>
<sequence length="332" mass="36319">MKDDKQLTSDGEIFVGGGAEAAAAEELPRKKHMSVNRSKLNDLVFYCLLMAFPVAQFCVFWIGVNGNSILLAFQNIDGLTGEVTWVGLNNLKTALIDIVTDPSLVTGIKNSLILYVCGTAIGVSLALLFSYYITKKYPLNGLFKIMLFMPSIISAIAMTVMYNYIVERAIPELISMITGVHEDGLLTRQSTALATLIFYAIWFSFGTSVLMYLGAMSGVSESVIEAAQVDGASPTREFFSIILPSIWPTLSTFLVTGSIGIFTNQMNLFTFYGTHAPENLVTLGYLLYAWTQGGSRAEYPYLSSIGIIFTCVAVPLTMIVRKLLEKFGPSTD</sequence>
<evidence type="ECO:0000256" key="2">
    <source>
        <dbReference type="ARBA" id="ARBA00022448"/>
    </source>
</evidence>
<keyword evidence="2 7" id="KW-0813">Transport</keyword>
<dbReference type="PROSITE" id="PS50928">
    <property type="entry name" value="ABC_TM1"/>
    <property type="match status" value="1"/>
</dbReference>
<evidence type="ECO:0000256" key="3">
    <source>
        <dbReference type="ARBA" id="ARBA00022475"/>
    </source>
</evidence>
<dbReference type="SUPFAM" id="SSF161098">
    <property type="entry name" value="MetI-like"/>
    <property type="match status" value="1"/>
</dbReference>
<evidence type="ECO:0000256" key="5">
    <source>
        <dbReference type="ARBA" id="ARBA00022989"/>
    </source>
</evidence>
<keyword evidence="3" id="KW-1003">Cell membrane</keyword>
<dbReference type="Proteomes" id="UP000824025">
    <property type="component" value="Unassembled WGS sequence"/>
</dbReference>
<feature type="transmembrane region" description="Helical" evidence="7">
    <location>
        <begin position="145"/>
        <end position="165"/>
    </location>
</feature>
<comment type="similarity">
    <text evidence="7">Belongs to the binding-protein-dependent transport system permease family.</text>
</comment>
<dbReference type="PANTHER" id="PTHR30193">
    <property type="entry name" value="ABC TRANSPORTER PERMEASE PROTEIN"/>
    <property type="match status" value="1"/>
</dbReference>
<feature type="transmembrane region" description="Helical" evidence="7">
    <location>
        <begin position="238"/>
        <end position="262"/>
    </location>
</feature>
<dbReference type="EMBL" id="DXCF01000034">
    <property type="protein sequence ID" value="HIZ10149.1"/>
    <property type="molecule type" value="Genomic_DNA"/>
</dbReference>
<keyword evidence="4 7" id="KW-0812">Transmembrane</keyword>
<protein>
    <submittedName>
        <fullName evidence="9">Sugar ABC transporter permease</fullName>
    </submittedName>
</protein>
<accession>A0A9D2II62</accession>
<dbReference type="InterPro" id="IPR035906">
    <property type="entry name" value="MetI-like_sf"/>
</dbReference>
<proteinExistence type="inferred from homology"/>
<feature type="transmembrane region" description="Helical" evidence="7">
    <location>
        <begin position="196"/>
        <end position="217"/>
    </location>
</feature>
<evidence type="ECO:0000259" key="8">
    <source>
        <dbReference type="PROSITE" id="PS50928"/>
    </source>
</evidence>
<feature type="transmembrane region" description="Helical" evidence="7">
    <location>
        <begin position="43"/>
        <end position="64"/>
    </location>
</feature>
<dbReference type="Pfam" id="PF00528">
    <property type="entry name" value="BPD_transp_1"/>
    <property type="match status" value="1"/>
</dbReference>
<organism evidence="9 10">
    <name type="scientific">Candidatus Borkfalkia avicola</name>
    <dbReference type="NCBI Taxonomy" id="2838503"/>
    <lineage>
        <taxon>Bacteria</taxon>
        <taxon>Bacillati</taxon>
        <taxon>Bacillota</taxon>
        <taxon>Clostridia</taxon>
        <taxon>Christensenellales</taxon>
        <taxon>Christensenellaceae</taxon>
        <taxon>Candidatus Borkfalkia</taxon>
    </lineage>
</organism>
<evidence type="ECO:0000256" key="1">
    <source>
        <dbReference type="ARBA" id="ARBA00004651"/>
    </source>
</evidence>
<feature type="domain" description="ABC transmembrane type-1" evidence="8">
    <location>
        <begin position="108"/>
        <end position="320"/>
    </location>
</feature>
<evidence type="ECO:0000313" key="9">
    <source>
        <dbReference type="EMBL" id="HIZ10149.1"/>
    </source>
</evidence>
<reference evidence="9" key="2">
    <citation type="submission" date="2021-04" db="EMBL/GenBank/DDBJ databases">
        <authorList>
            <person name="Gilroy R."/>
        </authorList>
    </citation>
    <scope>NUCLEOTIDE SEQUENCE</scope>
    <source>
        <strain evidence="9">CHK192-19661</strain>
    </source>
</reference>
<evidence type="ECO:0000256" key="6">
    <source>
        <dbReference type="ARBA" id="ARBA00023136"/>
    </source>
</evidence>
<dbReference type="AlphaFoldDB" id="A0A9D2II62"/>
<comment type="caution">
    <text evidence="9">The sequence shown here is derived from an EMBL/GenBank/DDBJ whole genome shotgun (WGS) entry which is preliminary data.</text>
</comment>
<dbReference type="Gene3D" id="1.10.3720.10">
    <property type="entry name" value="MetI-like"/>
    <property type="match status" value="1"/>
</dbReference>
<reference evidence="9" key="1">
    <citation type="journal article" date="2021" name="PeerJ">
        <title>Extensive microbial diversity within the chicken gut microbiome revealed by metagenomics and culture.</title>
        <authorList>
            <person name="Gilroy R."/>
            <person name="Ravi A."/>
            <person name="Getino M."/>
            <person name="Pursley I."/>
            <person name="Horton D.L."/>
            <person name="Alikhan N.F."/>
            <person name="Baker D."/>
            <person name="Gharbi K."/>
            <person name="Hall N."/>
            <person name="Watson M."/>
            <person name="Adriaenssens E.M."/>
            <person name="Foster-Nyarko E."/>
            <person name="Jarju S."/>
            <person name="Secka A."/>
            <person name="Antonio M."/>
            <person name="Oren A."/>
            <person name="Chaudhuri R.R."/>
            <person name="La Ragione R."/>
            <person name="Hildebrand F."/>
            <person name="Pallen M.J."/>
        </authorList>
    </citation>
    <scope>NUCLEOTIDE SEQUENCE</scope>
    <source>
        <strain evidence="9">CHK192-19661</strain>
    </source>
</reference>
<dbReference type="PANTHER" id="PTHR30193:SF37">
    <property type="entry name" value="INNER MEMBRANE ABC TRANSPORTER PERMEASE PROTEIN YCJO"/>
    <property type="match status" value="1"/>
</dbReference>
<keyword evidence="5 7" id="KW-1133">Transmembrane helix</keyword>
<comment type="subcellular location">
    <subcellularLocation>
        <location evidence="1 7">Cell membrane</location>
        <topology evidence="1 7">Multi-pass membrane protein</topology>
    </subcellularLocation>
</comment>
<keyword evidence="6 7" id="KW-0472">Membrane</keyword>